<dbReference type="AlphaFoldDB" id="A0A9D5GXJ0"/>
<dbReference type="Gramene" id="Psat01G0309000-T1">
    <property type="protein sequence ID" value="KAI5444677.1"/>
    <property type="gene ID" value="KIW84_013090"/>
</dbReference>
<proteinExistence type="predicted"/>
<dbReference type="Proteomes" id="UP001058974">
    <property type="component" value="Chromosome 1"/>
</dbReference>
<evidence type="ECO:0000313" key="3">
    <source>
        <dbReference type="Proteomes" id="UP001058974"/>
    </source>
</evidence>
<name>A0A9D5GXJ0_PEA</name>
<keyword evidence="3" id="KW-1185">Reference proteome</keyword>
<protein>
    <submittedName>
        <fullName evidence="2">Uncharacterized protein</fullName>
    </submittedName>
</protein>
<reference evidence="2 3" key="1">
    <citation type="journal article" date="2022" name="Nat. Genet.">
        <title>Improved pea reference genome and pan-genome highlight genomic features and evolutionary characteristics.</title>
        <authorList>
            <person name="Yang T."/>
            <person name="Liu R."/>
            <person name="Luo Y."/>
            <person name="Hu S."/>
            <person name="Wang D."/>
            <person name="Wang C."/>
            <person name="Pandey M.K."/>
            <person name="Ge S."/>
            <person name="Xu Q."/>
            <person name="Li N."/>
            <person name="Li G."/>
            <person name="Huang Y."/>
            <person name="Saxena R.K."/>
            <person name="Ji Y."/>
            <person name="Li M."/>
            <person name="Yan X."/>
            <person name="He Y."/>
            <person name="Liu Y."/>
            <person name="Wang X."/>
            <person name="Xiang C."/>
            <person name="Varshney R.K."/>
            <person name="Ding H."/>
            <person name="Gao S."/>
            <person name="Zong X."/>
        </authorList>
    </citation>
    <scope>NUCLEOTIDE SEQUENCE [LARGE SCALE GENOMIC DNA]</scope>
    <source>
        <strain evidence="2 3">cv. Zhongwan 6</strain>
    </source>
</reference>
<keyword evidence="1" id="KW-0472">Membrane</keyword>
<gene>
    <name evidence="2" type="ORF">KIW84_013090</name>
</gene>
<evidence type="ECO:0000313" key="2">
    <source>
        <dbReference type="EMBL" id="KAI5444677.1"/>
    </source>
</evidence>
<comment type="caution">
    <text evidence="2">The sequence shown here is derived from an EMBL/GenBank/DDBJ whole genome shotgun (WGS) entry which is preliminary data.</text>
</comment>
<accession>A0A9D5GXJ0</accession>
<feature type="transmembrane region" description="Helical" evidence="1">
    <location>
        <begin position="6"/>
        <end position="26"/>
    </location>
</feature>
<dbReference type="PANTHER" id="PTHR33116:SF78">
    <property type="entry name" value="OS12G0587133 PROTEIN"/>
    <property type="match status" value="1"/>
</dbReference>
<organism evidence="2 3">
    <name type="scientific">Pisum sativum</name>
    <name type="common">Garden pea</name>
    <name type="synonym">Lathyrus oleraceus</name>
    <dbReference type="NCBI Taxonomy" id="3888"/>
    <lineage>
        <taxon>Eukaryota</taxon>
        <taxon>Viridiplantae</taxon>
        <taxon>Streptophyta</taxon>
        <taxon>Embryophyta</taxon>
        <taxon>Tracheophyta</taxon>
        <taxon>Spermatophyta</taxon>
        <taxon>Magnoliopsida</taxon>
        <taxon>eudicotyledons</taxon>
        <taxon>Gunneridae</taxon>
        <taxon>Pentapetalae</taxon>
        <taxon>rosids</taxon>
        <taxon>fabids</taxon>
        <taxon>Fabales</taxon>
        <taxon>Fabaceae</taxon>
        <taxon>Papilionoideae</taxon>
        <taxon>50 kb inversion clade</taxon>
        <taxon>NPAAA clade</taxon>
        <taxon>Hologalegina</taxon>
        <taxon>IRL clade</taxon>
        <taxon>Fabeae</taxon>
        <taxon>Lathyrus</taxon>
    </lineage>
</organism>
<dbReference type="PANTHER" id="PTHR33116">
    <property type="entry name" value="REVERSE TRANSCRIPTASE ZINC-BINDING DOMAIN-CONTAINING PROTEIN-RELATED-RELATED"/>
    <property type="match status" value="1"/>
</dbReference>
<keyword evidence="1" id="KW-0812">Transmembrane</keyword>
<evidence type="ECO:0000256" key="1">
    <source>
        <dbReference type="SAM" id="Phobius"/>
    </source>
</evidence>
<sequence length="174" mass="20592">MGGRVTLLNSVLSSIIIYLFSFYKALKCAIQDIIKIQRDFLWGDDSEKRKMAWTSCHLVCKPKVQCGLGVKHCEMFNLSLLRKWKWRILNEVNILRPGLVVIMVWKQIYKWLDMSFQFELDASDTNFSNFDFMLKEMRLYSRSSRVVEVIDRNKILAWNWFAARTKGAETFCWA</sequence>
<keyword evidence="1" id="KW-1133">Transmembrane helix</keyword>
<dbReference type="EMBL" id="JAMSHJ010000001">
    <property type="protein sequence ID" value="KAI5444677.1"/>
    <property type="molecule type" value="Genomic_DNA"/>
</dbReference>